<dbReference type="EMBL" id="JACFXU010000014">
    <property type="protein sequence ID" value="MBA6413412.1"/>
    <property type="molecule type" value="Genomic_DNA"/>
</dbReference>
<dbReference type="Pfam" id="PF01594">
    <property type="entry name" value="AI-2E_transport"/>
    <property type="match status" value="1"/>
</dbReference>
<evidence type="ECO:0000256" key="1">
    <source>
        <dbReference type="ARBA" id="ARBA00004141"/>
    </source>
</evidence>
<dbReference type="Proteomes" id="UP000539350">
    <property type="component" value="Unassembled WGS sequence"/>
</dbReference>
<accession>A0A7W2TWT5</accession>
<dbReference type="AlphaFoldDB" id="A0A7W2TWT5"/>
<comment type="similarity">
    <text evidence="2">Belongs to the autoinducer-2 exporter (AI-2E) (TC 2.A.86) family.</text>
</comment>
<organism evidence="7 8">
    <name type="scientific">Sediminihaliea albiluteola</name>
    <dbReference type="NCBI Taxonomy" id="2758564"/>
    <lineage>
        <taxon>Bacteria</taxon>
        <taxon>Pseudomonadati</taxon>
        <taxon>Pseudomonadota</taxon>
        <taxon>Gammaproteobacteria</taxon>
        <taxon>Cellvibrionales</taxon>
        <taxon>Halieaceae</taxon>
        <taxon>Sediminihaliea</taxon>
    </lineage>
</organism>
<keyword evidence="5 6" id="KW-0472">Membrane</keyword>
<reference evidence="7 8" key="1">
    <citation type="submission" date="2020-07" db="EMBL/GenBank/DDBJ databases">
        <title>Halieaceae bacterium, F7430, whole genome shotgun sequencing project.</title>
        <authorList>
            <person name="Jiang S."/>
            <person name="Liu Z.W."/>
            <person name="Du Z.J."/>
        </authorList>
    </citation>
    <scope>NUCLEOTIDE SEQUENCE [LARGE SCALE GENOMIC DNA]</scope>
    <source>
        <strain evidence="7 8">F7430</strain>
    </source>
</reference>
<dbReference type="PANTHER" id="PTHR21716">
    <property type="entry name" value="TRANSMEMBRANE PROTEIN"/>
    <property type="match status" value="1"/>
</dbReference>
<keyword evidence="3 6" id="KW-0812">Transmembrane</keyword>
<feature type="transmembrane region" description="Helical" evidence="6">
    <location>
        <begin position="260"/>
        <end position="286"/>
    </location>
</feature>
<keyword evidence="8" id="KW-1185">Reference proteome</keyword>
<dbReference type="GO" id="GO:0016020">
    <property type="term" value="C:membrane"/>
    <property type="evidence" value="ECO:0007669"/>
    <property type="project" value="UniProtKB-SubCell"/>
</dbReference>
<evidence type="ECO:0000256" key="2">
    <source>
        <dbReference type="ARBA" id="ARBA00009773"/>
    </source>
</evidence>
<evidence type="ECO:0000256" key="5">
    <source>
        <dbReference type="ARBA" id="ARBA00023136"/>
    </source>
</evidence>
<gene>
    <name evidence="7" type="ORF">H2508_09860</name>
</gene>
<dbReference type="PANTHER" id="PTHR21716:SF16">
    <property type="entry name" value="BLL1467 PROTEIN"/>
    <property type="match status" value="1"/>
</dbReference>
<evidence type="ECO:0000256" key="4">
    <source>
        <dbReference type="ARBA" id="ARBA00022989"/>
    </source>
</evidence>
<comment type="caution">
    <text evidence="7">The sequence shown here is derived from an EMBL/GenBank/DDBJ whole genome shotgun (WGS) entry which is preliminary data.</text>
</comment>
<feature type="transmembrane region" description="Helical" evidence="6">
    <location>
        <begin position="169"/>
        <end position="193"/>
    </location>
</feature>
<evidence type="ECO:0000313" key="8">
    <source>
        <dbReference type="Proteomes" id="UP000539350"/>
    </source>
</evidence>
<dbReference type="InterPro" id="IPR002549">
    <property type="entry name" value="AI-2E-like"/>
</dbReference>
<protein>
    <submittedName>
        <fullName evidence="7">AI-2E family transporter</fullName>
    </submittedName>
</protein>
<name>A0A7W2TWT5_9GAMM</name>
<feature type="transmembrane region" description="Helical" evidence="6">
    <location>
        <begin position="46"/>
        <end position="66"/>
    </location>
</feature>
<feature type="transmembrane region" description="Helical" evidence="6">
    <location>
        <begin position="293"/>
        <end position="311"/>
    </location>
</feature>
<feature type="transmembrane region" description="Helical" evidence="6">
    <location>
        <begin position="232"/>
        <end position="254"/>
    </location>
</feature>
<feature type="transmembrane region" description="Helical" evidence="6">
    <location>
        <begin position="21"/>
        <end position="40"/>
    </location>
</feature>
<sequence length="379" mass="41548">MPLNSSSADDLDDKPKAGQRSASQVVLYCLLALATLYTLYFAKTLLMPIVVALLFALLLSPLVALLKRFYIPRSVSAILLLACIGGPIAALGIGLAEPAEKWLQRLPELSKELTQEIDEFTGALAPKAEIQKKSGFWGFWKREEVLAESDESSGQGAVSEKLMQSSMELVVSMLGAAPMMAVQLLTFVILVLFQLIFGQRLYLSAIEIFPRVRDKQRASLLIARMQKELSRYILTVSLINLGLGVATAIVLWLLRVEDALLWGALVGVLNFAPYVGPLVAICVLSVAGLVQYGLVLAALVPAASYFAINMLEAQFITPLVLGHHMRLNPLVLVLWLIIWGWLWGAVGVLLAVPLLVCLKLAAQQLNVLEYWTRLIETRA</sequence>
<feature type="transmembrane region" description="Helical" evidence="6">
    <location>
        <begin position="78"/>
        <end position="96"/>
    </location>
</feature>
<evidence type="ECO:0000256" key="6">
    <source>
        <dbReference type="SAM" id="Phobius"/>
    </source>
</evidence>
<evidence type="ECO:0000313" key="7">
    <source>
        <dbReference type="EMBL" id="MBA6413412.1"/>
    </source>
</evidence>
<keyword evidence="4 6" id="KW-1133">Transmembrane helix</keyword>
<evidence type="ECO:0000256" key="3">
    <source>
        <dbReference type="ARBA" id="ARBA00022692"/>
    </source>
</evidence>
<dbReference type="GO" id="GO:0055085">
    <property type="term" value="P:transmembrane transport"/>
    <property type="evidence" value="ECO:0007669"/>
    <property type="project" value="TreeGrafter"/>
</dbReference>
<feature type="transmembrane region" description="Helical" evidence="6">
    <location>
        <begin position="331"/>
        <end position="356"/>
    </location>
</feature>
<proteinExistence type="inferred from homology"/>
<comment type="subcellular location">
    <subcellularLocation>
        <location evidence="1">Membrane</location>
        <topology evidence="1">Multi-pass membrane protein</topology>
    </subcellularLocation>
</comment>